<proteinExistence type="predicted"/>
<gene>
    <name evidence="2" type="ORF">g.35146</name>
</gene>
<organism evidence="2">
    <name type="scientific">Homalodisca liturata</name>
    <dbReference type="NCBI Taxonomy" id="320908"/>
    <lineage>
        <taxon>Eukaryota</taxon>
        <taxon>Metazoa</taxon>
        <taxon>Ecdysozoa</taxon>
        <taxon>Arthropoda</taxon>
        <taxon>Hexapoda</taxon>
        <taxon>Insecta</taxon>
        <taxon>Pterygota</taxon>
        <taxon>Neoptera</taxon>
        <taxon>Paraneoptera</taxon>
        <taxon>Hemiptera</taxon>
        <taxon>Auchenorrhyncha</taxon>
        <taxon>Membracoidea</taxon>
        <taxon>Cicadellidae</taxon>
        <taxon>Cicadellinae</taxon>
        <taxon>Proconiini</taxon>
        <taxon>Homalodisca</taxon>
    </lineage>
</organism>
<dbReference type="AlphaFoldDB" id="A0A1B6ID78"/>
<dbReference type="EMBL" id="GECU01022835">
    <property type="protein sequence ID" value="JAS84871.1"/>
    <property type="molecule type" value="Transcribed_RNA"/>
</dbReference>
<feature type="region of interest" description="Disordered" evidence="1">
    <location>
        <begin position="104"/>
        <end position="144"/>
    </location>
</feature>
<name>A0A1B6ID78_9HEMI</name>
<evidence type="ECO:0000256" key="1">
    <source>
        <dbReference type="SAM" id="MobiDB-lite"/>
    </source>
</evidence>
<sequence>KEGDEFKHFGITVRKCFPSKAKGNVNPPKGITSHMQMDVDELRHSTRTKRAFEAPLDIGLPSKRKFILQKGGPKSRMKKKLNVPSLSLHPIQPELNLEELVIRPSGSDQQQVTSEPDFQQEVKSEPDLQQAVTSEPDLSLSSQN</sequence>
<accession>A0A1B6ID78</accession>
<feature type="non-terminal residue" evidence="2">
    <location>
        <position position="1"/>
    </location>
</feature>
<feature type="compositionally biased region" description="Polar residues" evidence="1">
    <location>
        <begin position="106"/>
        <end position="117"/>
    </location>
</feature>
<protein>
    <submittedName>
        <fullName evidence="2">Uncharacterized protein</fullName>
    </submittedName>
</protein>
<reference evidence="2" key="1">
    <citation type="submission" date="2015-11" db="EMBL/GenBank/DDBJ databases">
        <title>De novo transcriptome assembly of four potential Pierce s Disease insect vectors from Arizona vineyards.</title>
        <authorList>
            <person name="Tassone E.E."/>
        </authorList>
    </citation>
    <scope>NUCLEOTIDE SEQUENCE</scope>
</reference>
<evidence type="ECO:0000313" key="2">
    <source>
        <dbReference type="EMBL" id="JAS84871.1"/>
    </source>
</evidence>